<evidence type="ECO:0000313" key="3">
    <source>
        <dbReference type="EMBL" id="WHA40987.1"/>
    </source>
</evidence>
<dbReference type="KEGG" id="alf:CFBP5473_13870"/>
<sequence>MLEARSELKTESGSKYLVQLFKHFAHKIDVTYDEKHGECQFDFGAAKLDAEAERLNIFVSAPDQEKLERAKSVVESHLLRFAFREEIESLSWH</sequence>
<dbReference type="InterPro" id="IPR014543">
    <property type="entry name" value="UCP028291"/>
</dbReference>
<dbReference type="EMBL" id="CP072167">
    <property type="protein sequence ID" value="QYA08226.1"/>
    <property type="molecule type" value="Genomic_DNA"/>
</dbReference>
<accession>A0A4D7DP61</accession>
<protein>
    <submittedName>
        <fullName evidence="1">DUF2218 domain-containing protein</fullName>
    </submittedName>
</protein>
<dbReference type="RefSeq" id="WP_027675988.1">
    <property type="nucleotide sequence ID" value="NZ_CP039691.1"/>
</dbReference>
<evidence type="ECO:0000313" key="4">
    <source>
        <dbReference type="Proteomes" id="UP000298545"/>
    </source>
</evidence>
<evidence type="ECO:0000313" key="2">
    <source>
        <dbReference type="EMBL" id="QYA08226.1"/>
    </source>
</evidence>
<dbReference type="OrthoDB" id="9806511at2"/>
<dbReference type="Proteomes" id="UP000826513">
    <property type="component" value="Chromosome 1"/>
</dbReference>
<dbReference type="Pfam" id="PF09981">
    <property type="entry name" value="DUF2218"/>
    <property type="match status" value="1"/>
</dbReference>
<dbReference type="PIRSF" id="PIRSF028291">
    <property type="entry name" value="UCP028291"/>
    <property type="match status" value="1"/>
</dbReference>
<reference evidence="3" key="3">
    <citation type="submission" date="2023-05" db="EMBL/GenBank/DDBJ databases">
        <title>Complete genome sequence of Agrobacterium larrymoorei CFBP5477.</title>
        <authorList>
            <person name="Yen H.-C."/>
            <person name="Chou L."/>
            <person name="Lin Y.-C."/>
            <person name="Lai E.-M."/>
            <person name="Kuo C.-H."/>
        </authorList>
    </citation>
    <scope>NUCLEOTIDE SEQUENCE</scope>
    <source>
        <strain evidence="3">CFBP5477</strain>
    </source>
</reference>
<dbReference type="Proteomes" id="UP000298664">
    <property type="component" value="Chromosome Circular"/>
</dbReference>
<dbReference type="Gene3D" id="3.30.310.50">
    <property type="entry name" value="Alpha-D-phosphohexomutase, C-terminal domain"/>
    <property type="match status" value="1"/>
</dbReference>
<keyword evidence="5" id="KW-1185">Reference proteome</keyword>
<dbReference type="Proteomes" id="UP000298545">
    <property type="component" value="Chromosome circular"/>
</dbReference>
<proteinExistence type="predicted"/>
<gene>
    <name evidence="1" type="ORF">CFBP5473_13870</name>
    <name evidence="3" type="ORF">CFBP5477_014460</name>
    <name evidence="2" type="ORF">J5285_05865</name>
</gene>
<reference evidence="1 4" key="1">
    <citation type="submission" date="2019-04" db="EMBL/GenBank/DDBJ databases">
        <title>Complete genome sequence of Agrobacterium larrymoorei CFBP5473.</title>
        <authorList>
            <person name="Haryono M."/>
            <person name="Chou L."/>
            <person name="Lin Y.-C."/>
            <person name="Lai E.-M."/>
            <person name="Kuo C.-H."/>
        </authorList>
    </citation>
    <scope>NUCLEOTIDE SEQUENCE [LARGE SCALE GENOMIC DNA]</scope>
    <source>
        <strain evidence="1 4">CFBP5473</strain>
    </source>
</reference>
<reference evidence="2 5" key="2">
    <citation type="submission" date="2021-03" db="EMBL/GenBank/DDBJ databases">
        <title>Rapid diversification of plasmids in a genus of pathogenic and nitrogen fixing bacteria.</title>
        <authorList>
            <person name="Weisberg A.J."/>
            <person name="Miller M."/>
            <person name="Ream W."/>
            <person name="Grunwald N.J."/>
            <person name="Chang J.H."/>
        </authorList>
    </citation>
    <scope>NUCLEOTIDE SEQUENCE [LARGE SCALE GENOMIC DNA]</scope>
    <source>
        <strain evidence="2 5">AF3.44</strain>
    </source>
</reference>
<evidence type="ECO:0000313" key="5">
    <source>
        <dbReference type="Proteomes" id="UP000826513"/>
    </source>
</evidence>
<organism evidence="1 4">
    <name type="scientific">Agrobacterium larrymoorei</name>
    <dbReference type="NCBI Taxonomy" id="160699"/>
    <lineage>
        <taxon>Bacteria</taxon>
        <taxon>Pseudomonadati</taxon>
        <taxon>Pseudomonadota</taxon>
        <taxon>Alphaproteobacteria</taxon>
        <taxon>Hyphomicrobiales</taxon>
        <taxon>Rhizobiaceae</taxon>
        <taxon>Rhizobium/Agrobacterium group</taxon>
        <taxon>Agrobacterium</taxon>
    </lineage>
</organism>
<dbReference type="EMBL" id="CP124733">
    <property type="protein sequence ID" value="WHA40987.1"/>
    <property type="molecule type" value="Genomic_DNA"/>
</dbReference>
<dbReference type="AlphaFoldDB" id="A0A4D7DP61"/>
<dbReference type="EMBL" id="CP039691">
    <property type="protein sequence ID" value="QCI98885.1"/>
    <property type="molecule type" value="Genomic_DNA"/>
</dbReference>
<dbReference type="STRING" id="1367849.GCA_000518585_03369"/>
<evidence type="ECO:0000313" key="1">
    <source>
        <dbReference type="EMBL" id="QCI98885.1"/>
    </source>
</evidence>
<name>A0A4D7DP61_9HYPH</name>